<evidence type="ECO:0000313" key="6">
    <source>
        <dbReference type="Proteomes" id="UP000077881"/>
    </source>
</evidence>
<dbReference type="SUPFAM" id="SSF56300">
    <property type="entry name" value="Metallo-dependent phosphatases"/>
    <property type="match status" value="1"/>
</dbReference>
<accession>A0A177ZIT6</accession>
<evidence type="ECO:0000259" key="4">
    <source>
        <dbReference type="Pfam" id="PF02872"/>
    </source>
</evidence>
<dbReference type="OrthoDB" id="9793179at2"/>
<dbReference type="InterPro" id="IPR029052">
    <property type="entry name" value="Metallo-depent_PP-like"/>
</dbReference>
<keyword evidence="2" id="KW-0378">Hydrolase</keyword>
<dbReference type="InterPro" id="IPR008334">
    <property type="entry name" value="5'-Nucleotdase_C"/>
</dbReference>
<feature type="domain" description="Calcineurin-like phosphoesterase" evidence="3">
    <location>
        <begin position="6"/>
        <end position="206"/>
    </location>
</feature>
<dbReference type="Gene3D" id="3.90.780.10">
    <property type="entry name" value="5'-Nucleotidase, C-terminal domain"/>
    <property type="match status" value="1"/>
</dbReference>
<dbReference type="InterPro" id="IPR036907">
    <property type="entry name" value="5'-Nucleotdase_C_sf"/>
</dbReference>
<dbReference type="STRING" id="217031.ABB05_17475"/>
<feature type="domain" description="5'-Nucleotidase C-terminal" evidence="4">
    <location>
        <begin position="291"/>
        <end position="419"/>
    </location>
</feature>
<comment type="similarity">
    <text evidence="2">Belongs to the 5'-nucleotidase family.</text>
</comment>
<dbReference type="GO" id="GO:0000166">
    <property type="term" value="F:nucleotide binding"/>
    <property type="evidence" value="ECO:0007669"/>
    <property type="project" value="UniProtKB-KW"/>
</dbReference>
<dbReference type="EMBL" id="LDJR01000058">
    <property type="protein sequence ID" value="OAK67842.1"/>
    <property type="molecule type" value="Genomic_DNA"/>
</dbReference>
<dbReference type="AlphaFoldDB" id="A0A177ZIT6"/>
<dbReference type="PATRIC" id="fig|217031.6.peg.3787"/>
<evidence type="ECO:0000259" key="3">
    <source>
        <dbReference type="Pfam" id="PF00149"/>
    </source>
</evidence>
<dbReference type="PANTHER" id="PTHR11575">
    <property type="entry name" value="5'-NUCLEOTIDASE-RELATED"/>
    <property type="match status" value="1"/>
</dbReference>
<protein>
    <submittedName>
        <fullName evidence="5">5'-nucleotidase</fullName>
    </submittedName>
</protein>
<dbReference type="CDD" id="cd00845">
    <property type="entry name" value="MPP_UshA_N_like"/>
    <property type="match status" value="1"/>
</dbReference>
<dbReference type="Pfam" id="PF02872">
    <property type="entry name" value="5_nucleotid_C"/>
    <property type="match status" value="1"/>
</dbReference>
<sequence>MIERIHIYHTNDVHSHFEYWPRIQSFLLEKQQLHKAAGEEVFLFDIGDFSDRWHPFTEGTKGKGNTELLNETGYHAVTIGNNEGITFGHEDLAELYKEAEFDVLVANLYEAEQVRPEWCLPYKIYETRKGTKMGVTAVTTYYQQLYNLLGWELTEPFTELEIQLNRMKEETDVLIVLSHLGIHDDNKLSELFPQIDLILGSHTHHYFMEGEKVNQTMMAAAGKHGRFVGYAQLQVDLLQQTRPLIKAQLFESRFLSAVQNEEKIIQHYMDIGKTQLDETVTIINKPLVYSWTEPSELASLLCDAVHEWCDAECTIINSGLVLTDLQKGRVTKFHLHQMLPHPINPCTVEISGAELKEIILEAEREDWPEVEVIGLGFRGKVMGKFVYRGIEVDKEELQVLINGAPINPERLYKLGTVDLFTFGKYFPGIKRSPDKTYFMPEFLRDIMAWKLKKISR</sequence>
<dbReference type="PANTHER" id="PTHR11575:SF23">
    <property type="entry name" value="5-NUCLEOTIDASE FAMILY PROTEIN"/>
    <property type="match status" value="1"/>
</dbReference>
<dbReference type="GO" id="GO:0030288">
    <property type="term" value="C:outer membrane-bounded periplasmic space"/>
    <property type="evidence" value="ECO:0007669"/>
    <property type="project" value="TreeGrafter"/>
</dbReference>
<keyword evidence="1" id="KW-0732">Signal</keyword>
<reference evidence="5 6" key="1">
    <citation type="submission" date="2015-05" db="EMBL/GenBank/DDBJ databases">
        <title>Comparison of genome.</title>
        <authorList>
            <person name="Zheng Z."/>
            <person name="Sun M."/>
        </authorList>
    </citation>
    <scope>NUCLEOTIDE SEQUENCE [LARGE SCALE GENOMIC DNA]</scope>
    <source>
        <strain evidence="5 6">G25-74</strain>
    </source>
</reference>
<evidence type="ECO:0000256" key="1">
    <source>
        <dbReference type="ARBA" id="ARBA00022729"/>
    </source>
</evidence>
<dbReference type="SUPFAM" id="SSF55816">
    <property type="entry name" value="5'-nucleotidase (syn. UDP-sugar hydrolase), C-terminal domain"/>
    <property type="match status" value="1"/>
</dbReference>
<dbReference type="InterPro" id="IPR004843">
    <property type="entry name" value="Calcineurin-like_PHP"/>
</dbReference>
<gene>
    <name evidence="5" type="ORF">ABB05_17475</name>
</gene>
<dbReference type="Proteomes" id="UP000077881">
    <property type="component" value="Unassembled WGS sequence"/>
</dbReference>
<dbReference type="PRINTS" id="PR01607">
    <property type="entry name" value="APYRASEFAMLY"/>
</dbReference>
<organism evidence="5 6">
    <name type="scientific">Lederbergia galactosidilytica</name>
    <dbReference type="NCBI Taxonomy" id="217031"/>
    <lineage>
        <taxon>Bacteria</taxon>
        <taxon>Bacillati</taxon>
        <taxon>Bacillota</taxon>
        <taxon>Bacilli</taxon>
        <taxon>Bacillales</taxon>
        <taxon>Bacillaceae</taxon>
        <taxon>Lederbergia</taxon>
    </lineage>
</organism>
<dbReference type="GO" id="GO:0008768">
    <property type="term" value="F:UDP-sugar diphosphatase activity"/>
    <property type="evidence" value="ECO:0007669"/>
    <property type="project" value="TreeGrafter"/>
</dbReference>
<proteinExistence type="inferred from homology"/>
<name>A0A177ZIT6_9BACI</name>
<dbReference type="PIRSF" id="PIRSF036361">
    <property type="entry name" value="YunD"/>
    <property type="match status" value="1"/>
</dbReference>
<dbReference type="Pfam" id="PF00149">
    <property type="entry name" value="Metallophos"/>
    <property type="match status" value="1"/>
</dbReference>
<dbReference type="RefSeq" id="WP_057984205.1">
    <property type="nucleotide sequence ID" value="NZ_JAGGKH010000001.1"/>
</dbReference>
<keyword evidence="6" id="KW-1185">Reference proteome</keyword>
<comment type="caution">
    <text evidence="5">The sequence shown here is derived from an EMBL/GenBank/DDBJ whole genome shotgun (WGS) entry which is preliminary data.</text>
</comment>
<dbReference type="GO" id="GO:0008253">
    <property type="term" value="F:5'-nucleotidase activity"/>
    <property type="evidence" value="ECO:0007669"/>
    <property type="project" value="TreeGrafter"/>
</dbReference>
<dbReference type="InterPro" id="IPR011240">
    <property type="entry name" value="Pesterase_YunD"/>
</dbReference>
<keyword evidence="2" id="KW-0547">Nucleotide-binding</keyword>
<evidence type="ECO:0000313" key="5">
    <source>
        <dbReference type="EMBL" id="OAK67842.1"/>
    </source>
</evidence>
<evidence type="ECO:0000256" key="2">
    <source>
        <dbReference type="RuleBase" id="RU362119"/>
    </source>
</evidence>
<dbReference type="InterPro" id="IPR006179">
    <property type="entry name" value="5_nucleotidase/apyrase"/>
</dbReference>
<dbReference type="GO" id="GO:0009166">
    <property type="term" value="P:nucleotide catabolic process"/>
    <property type="evidence" value="ECO:0007669"/>
    <property type="project" value="InterPro"/>
</dbReference>
<dbReference type="Gene3D" id="3.60.21.10">
    <property type="match status" value="1"/>
</dbReference>